<reference evidence="1 2" key="1">
    <citation type="submission" date="2016-07" db="EMBL/GenBank/DDBJ databases">
        <title>Pervasive Adenine N6-methylation of Active Genes in Fungi.</title>
        <authorList>
            <consortium name="DOE Joint Genome Institute"/>
            <person name="Mondo S.J."/>
            <person name="Dannebaum R.O."/>
            <person name="Kuo R.C."/>
            <person name="Labutti K."/>
            <person name="Haridas S."/>
            <person name="Kuo A."/>
            <person name="Salamov A."/>
            <person name="Ahrendt S.R."/>
            <person name="Lipzen A."/>
            <person name="Sullivan W."/>
            <person name="Andreopoulos W.B."/>
            <person name="Clum A."/>
            <person name="Lindquist E."/>
            <person name="Daum C."/>
            <person name="Ramamoorthy G.K."/>
            <person name="Gryganskyi A."/>
            <person name="Culley D."/>
            <person name="Magnuson J.K."/>
            <person name="James T.Y."/>
            <person name="O'Malley M.A."/>
            <person name="Stajich J.E."/>
            <person name="Spatafora J.W."/>
            <person name="Visel A."/>
            <person name="Grigoriev I.V."/>
        </authorList>
    </citation>
    <scope>NUCLEOTIDE SEQUENCE [LARGE SCALE GENOMIC DNA]</scope>
    <source>
        <strain evidence="1 2">NRRL 1336</strain>
    </source>
</reference>
<organism evidence="1 2">
    <name type="scientific">Absidia repens</name>
    <dbReference type="NCBI Taxonomy" id="90262"/>
    <lineage>
        <taxon>Eukaryota</taxon>
        <taxon>Fungi</taxon>
        <taxon>Fungi incertae sedis</taxon>
        <taxon>Mucoromycota</taxon>
        <taxon>Mucoromycotina</taxon>
        <taxon>Mucoromycetes</taxon>
        <taxon>Mucorales</taxon>
        <taxon>Cunninghamellaceae</taxon>
        <taxon>Absidia</taxon>
    </lineage>
</organism>
<evidence type="ECO:0008006" key="3">
    <source>
        <dbReference type="Google" id="ProtNLM"/>
    </source>
</evidence>
<protein>
    <recommendedName>
        <fullName evidence="3">Ankyrin repeat-containing domain protein</fullName>
    </recommendedName>
</protein>
<dbReference type="AlphaFoldDB" id="A0A1X2INX1"/>
<accession>A0A1X2INX1</accession>
<evidence type="ECO:0000313" key="2">
    <source>
        <dbReference type="Proteomes" id="UP000193560"/>
    </source>
</evidence>
<gene>
    <name evidence="1" type="ORF">BCR42DRAFT_410365</name>
</gene>
<dbReference type="OrthoDB" id="1661883at2759"/>
<dbReference type="Proteomes" id="UP000193560">
    <property type="component" value="Unassembled WGS sequence"/>
</dbReference>
<name>A0A1X2INX1_9FUNG</name>
<comment type="caution">
    <text evidence="1">The sequence shown here is derived from an EMBL/GenBank/DDBJ whole genome shotgun (WGS) entry which is preliminary data.</text>
</comment>
<proteinExistence type="predicted"/>
<dbReference type="EMBL" id="MCGE01000007">
    <property type="protein sequence ID" value="ORZ19719.1"/>
    <property type="molecule type" value="Genomic_DNA"/>
</dbReference>
<keyword evidence="2" id="KW-1185">Reference proteome</keyword>
<sequence length="88" mass="9478">MVKQLLGAGYSPPISPLGDNPCLLYAAAHGFLDVISLLYTPSTSDDCLQLVLQLSGHLRSHVLQQLNCVLSLEKIMILNPTDFSALAL</sequence>
<evidence type="ECO:0000313" key="1">
    <source>
        <dbReference type="EMBL" id="ORZ19719.1"/>
    </source>
</evidence>